<gene>
    <name evidence="1" type="ORF">ALQ04_02174</name>
</gene>
<dbReference type="AlphaFoldDB" id="A0A3M4LSB3"/>
<protein>
    <submittedName>
        <fullName evidence="1">Uncharacterized protein</fullName>
    </submittedName>
</protein>
<comment type="caution">
    <text evidence="1">The sequence shown here is derived from an EMBL/GenBank/DDBJ whole genome shotgun (WGS) entry which is preliminary data.</text>
</comment>
<organism evidence="1 2">
    <name type="scientific">Pseudomonas cichorii</name>
    <dbReference type="NCBI Taxonomy" id="36746"/>
    <lineage>
        <taxon>Bacteria</taxon>
        <taxon>Pseudomonadati</taxon>
        <taxon>Pseudomonadota</taxon>
        <taxon>Gammaproteobacteria</taxon>
        <taxon>Pseudomonadales</taxon>
        <taxon>Pseudomonadaceae</taxon>
        <taxon>Pseudomonas</taxon>
    </lineage>
</organism>
<evidence type="ECO:0000313" key="1">
    <source>
        <dbReference type="EMBL" id="RMQ44387.1"/>
    </source>
</evidence>
<proteinExistence type="predicted"/>
<sequence length="105" mass="11976">MNINNHPTIDELARLFAARKDTLDSHILWIADSGEVHVDPMSPCTQESEFKENHPQMLAGLKMFRRGQGYVGKKAAADMDFMESMLQSLKNEWHKTRKHPAARVA</sequence>
<accession>A0A3M4LSB3</accession>
<dbReference type="OrthoDB" id="6943399at2"/>
<name>A0A3M4LSB3_PSECI</name>
<dbReference type="EMBL" id="RBRE01000060">
    <property type="protein sequence ID" value="RMQ44387.1"/>
    <property type="molecule type" value="Genomic_DNA"/>
</dbReference>
<dbReference type="RefSeq" id="WP_122316858.1">
    <property type="nucleotide sequence ID" value="NZ_RBRE01000060.1"/>
</dbReference>
<reference evidence="1 2" key="1">
    <citation type="submission" date="2018-08" db="EMBL/GenBank/DDBJ databases">
        <title>Recombination of ecologically and evolutionarily significant loci maintains genetic cohesion in the Pseudomonas syringae species complex.</title>
        <authorList>
            <person name="Dillon M."/>
            <person name="Thakur S."/>
            <person name="Almeida R.N.D."/>
            <person name="Weir B.S."/>
            <person name="Guttman D.S."/>
        </authorList>
    </citation>
    <scope>NUCLEOTIDE SEQUENCE [LARGE SCALE GENOMIC DNA]</scope>
    <source>
        <strain evidence="1 2">ICMP 3353</strain>
    </source>
</reference>
<evidence type="ECO:0000313" key="2">
    <source>
        <dbReference type="Proteomes" id="UP000277236"/>
    </source>
</evidence>
<dbReference type="Proteomes" id="UP000277236">
    <property type="component" value="Unassembled WGS sequence"/>
</dbReference>